<proteinExistence type="inferred from homology"/>
<evidence type="ECO:0000259" key="2">
    <source>
        <dbReference type="SMART" id="SM00852"/>
    </source>
</evidence>
<dbReference type="InterPro" id="IPR001453">
    <property type="entry name" value="MoaB/Mog_dom"/>
</dbReference>
<dbReference type="Proteomes" id="UP000281738">
    <property type="component" value="Unassembled WGS sequence"/>
</dbReference>
<gene>
    <name evidence="3" type="ORF">EDD33_1619</name>
</gene>
<dbReference type="InterPro" id="IPR036653">
    <property type="entry name" value="CinA-like_C"/>
</dbReference>
<keyword evidence="4" id="KW-1185">Reference proteome</keyword>
<dbReference type="RefSeq" id="WP_123389922.1">
    <property type="nucleotide sequence ID" value="NZ_RKHO01000001.1"/>
</dbReference>
<reference evidence="3 4" key="1">
    <citation type="submission" date="2018-11" db="EMBL/GenBank/DDBJ databases">
        <title>Sequencing the genomes of 1000 actinobacteria strains.</title>
        <authorList>
            <person name="Klenk H.-P."/>
        </authorList>
    </citation>
    <scope>NUCLEOTIDE SEQUENCE [LARGE SCALE GENOMIC DNA]</scope>
    <source>
        <strain evidence="3 4">DSM 12652</strain>
    </source>
</reference>
<evidence type="ECO:0000313" key="3">
    <source>
        <dbReference type="EMBL" id="ROR90771.1"/>
    </source>
</evidence>
<dbReference type="Pfam" id="PF00994">
    <property type="entry name" value="MoCF_biosynth"/>
    <property type="match status" value="1"/>
</dbReference>
<dbReference type="Gene3D" id="3.40.980.10">
    <property type="entry name" value="MoaB/Mog-like domain"/>
    <property type="match status" value="1"/>
</dbReference>
<dbReference type="InterPro" id="IPR008136">
    <property type="entry name" value="CinA_C"/>
</dbReference>
<dbReference type="InterPro" id="IPR050101">
    <property type="entry name" value="CinA"/>
</dbReference>
<dbReference type="SMART" id="SM00852">
    <property type="entry name" value="MoCF_biosynth"/>
    <property type="match status" value="1"/>
</dbReference>
<dbReference type="SUPFAM" id="SSF53218">
    <property type="entry name" value="Molybdenum cofactor biosynthesis proteins"/>
    <property type="match status" value="1"/>
</dbReference>
<dbReference type="AlphaFoldDB" id="A0A3N2CTB5"/>
<evidence type="ECO:0000313" key="4">
    <source>
        <dbReference type="Proteomes" id="UP000281738"/>
    </source>
</evidence>
<dbReference type="InterPro" id="IPR036425">
    <property type="entry name" value="MoaB/Mog-like_dom_sf"/>
</dbReference>
<dbReference type="PIRSF" id="PIRSF006728">
    <property type="entry name" value="CinA"/>
    <property type="match status" value="1"/>
</dbReference>
<protein>
    <recommendedName>
        <fullName evidence="1">CinA-like protein</fullName>
    </recommendedName>
</protein>
<dbReference type="PANTHER" id="PTHR13939:SF0">
    <property type="entry name" value="NMN AMIDOHYDROLASE-LIKE PROTEIN YFAY"/>
    <property type="match status" value="1"/>
</dbReference>
<dbReference type="Pfam" id="PF02464">
    <property type="entry name" value="CinA"/>
    <property type="match status" value="1"/>
</dbReference>
<comment type="caution">
    <text evidence="3">The sequence shown here is derived from an EMBL/GenBank/DDBJ whole genome shotgun (WGS) entry which is preliminary data.</text>
</comment>
<comment type="similarity">
    <text evidence="1">Belongs to the CinA family.</text>
</comment>
<dbReference type="NCBIfam" id="NF001813">
    <property type="entry name" value="PRK00549.1"/>
    <property type="match status" value="1"/>
</dbReference>
<dbReference type="Gene3D" id="3.90.950.20">
    <property type="entry name" value="CinA-like"/>
    <property type="match status" value="1"/>
</dbReference>
<evidence type="ECO:0000256" key="1">
    <source>
        <dbReference type="HAMAP-Rule" id="MF_00226"/>
    </source>
</evidence>
<dbReference type="InterPro" id="IPR008135">
    <property type="entry name" value="Competence-induced_CinA"/>
</dbReference>
<dbReference type="OrthoDB" id="1253990at2"/>
<dbReference type="NCBIfam" id="TIGR00199">
    <property type="entry name" value="PncC_domain"/>
    <property type="match status" value="1"/>
</dbReference>
<sequence>MVARAGIVVTGTEVLTGRVTDRNGPWLAEELRRRGVDVGQVVVVGDRPEDLRSALELLLARHDLVLTTGGLGPTADDLTAEVVAEVQGRTPRLVPELETEIAEIVERLSAGRGWRRDPEATAAGVRKQAMVPEGASVLAPVGTAPGLVVPPASGTGAPVVVLPGPPPELQGMWQDALADAHVQRALAGREELRQNTVRLWGTPESELAATLRRHDDELVGLEVTTCLRQGELEVVSRYAPAAAPAQEALLAALRADFPDTLFSPEGETVDELVATGLLDRGWTIGTAESCTAGLLAGRLADRPGSSAYLLGGLVTYADHVKHDLLDVPQELLDTVGAVSAEVARAMADGARARLGTDVGVGITGVAGPGGGTPDKPVGLVHLCVTTADRVLPLRVQLGGDRAAVRERTVVVALHLLRELLVS</sequence>
<dbReference type="EMBL" id="RKHO01000001">
    <property type="protein sequence ID" value="ROR90771.1"/>
    <property type="molecule type" value="Genomic_DNA"/>
</dbReference>
<dbReference type="NCBIfam" id="TIGR00200">
    <property type="entry name" value="cinA_nterm"/>
    <property type="match status" value="1"/>
</dbReference>
<accession>A0A3N2CTB5</accession>
<organism evidence="3 4">
    <name type="scientific">Nocardioides aurantiacus</name>
    <dbReference type="NCBI Taxonomy" id="86796"/>
    <lineage>
        <taxon>Bacteria</taxon>
        <taxon>Bacillati</taxon>
        <taxon>Actinomycetota</taxon>
        <taxon>Actinomycetes</taxon>
        <taxon>Propionibacteriales</taxon>
        <taxon>Nocardioidaceae</taxon>
        <taxon>Nocardioides</taxon>
    </lineage>
</organism>
<dbReference type="PANTHER" id="PTHR13939">
    <property type="entry name" value="NICOTINAMIDE-NUCLEOTIDE AMIDOHYDROLASE PNCC"/>
    <property type="match status" value="1"/>
</dbReference>
<dbReference type="SUPFAM" id="SSF142433">
    <property type="entry name" value="CinA-like"/>
    <property type="match status" value="1"/>
</dbReference>
<feature type="domain" description="MoaB/Mog" evidence="2">
    <location>
        <begin position="6"/>
        <end position="184"/>
    </location>
</feature>
<name>A0A3N2CTB5_9ACTN</name>
<dbReference type="HAMAP" id="MF_00226_B">
    <property type="entry name" value="CinA_B"/>
    <property type="match status" value="1"/>
</dbReference>